<evidence type="ECO:0000313" key="4">
    <source>
        <dbReference type="Proteomes" id="UP000032068"/>
    </source>
</evidence>
<dbReference type="Pfam" id="PF18433">
    <property type="entry name" value="DUF5610"/>
    <property type="match status" value="1"/>
</dbReference>
<accession>A0A0D0KBJ9</accession>
<evidence type="ECO:0000259" key="2">
    <source>
        <dbReference type="Pfam" id="PF18433"/>
    </source>
</evidence>
<dbReference type="OrthoDB" id="7366224at2"/>
<reference evidence="3 4" key="1">
    <citation type="submission" date="2014-12" db="EMBL/GenBank/DDBJ databases">
        <title>16Stimator: statistical estimation of ribosomal gene copy numbers from draft genome assemblies.</title>
        <authorList>
            <person name="Perisin M.A."/>
            <person name="Vetter M."/>
            <person name="Gilbert J.A."/>
            <person name="Bergelson J."/>
        </authorList>
    </citation>
    <scope>NUCLEOTIDE SEQUENCE [LARGE SCALE GENOMIC DNA]</scope>
    <source>
        <strain evidence="3 4">MEJ086</strain>
    </source>
</reference>
<dbReference type="Proteomes" id="UP000032068">
    <property type="component" value="Unassembled WGS sequence"/>
</dbReference>
<gene>
    <name evidence="3" type="ORF">RU08_20710</name>
</gene>
<proteinExistence type="predicted"/>
<feature type="region of interest" description="Disordered" evidence="1">
    <location>
        <begin position="1"/>
        <end position="20"/>
    </location>
</feature>
<comment type="caution">
    <text evidence="3">The sequence shown here is derived from an EMBL/GenBank/DDBJ whole genome shotgun (WGS) entry which is preliminary data.</text>
</comment>
<sequence length="374" mass="39310">MTVSLPLSTPTTGRSPQIGGQTTIRNAADAQVALSNRLAERLGLPAGSLTAKQDDFSPEKVADRVLGFIEQRLKSEAASGANPEKLQKLLDQARSGVEKGFDEARKILDGMGLLKDKVATDIDDTFQRIQQGFAGLDKQYGAAPATGGNTGVVPTSSDRFAAVAESFELDITTRDGDRLRVSIAQASAAWSRTEGSGSESGSLQIGGWQVQVEGDLDDQEKAALEKLFTQVQDLSNSFYSGDVAGAFDRAMSLEMDGSQLASMSLKLTQTSVRQATDTYGSVASQGGQPASAVNGALNDYAQGLLDALRNANDWVSDGKGLLQDLLKGGFSLDERFDSARLDKAEQLNGRLLDGLQGLLGSTLAPKADDGAASA</sequence>
<organism evidence="3 4">
    <name type="scientific">Pseudomonas fulva</name>
    <dbReference type="NCBI Taxonomy" id="47880"/>
    <lineage>
        <taxon>Bacteria</taxon>
        <taxon>Pseudomonadati</taxon>
        <taxon>Pseudomonadota</taxon>
        <taxon>Gammaproteobacteria</taxon>
        <taxon>Pseudomonadales</taxon>
        <taxon>Pseudomonadaceae</taxon>
        <taxon>Pseudomonas</taxon>
    </lineage>
</organism>
<dbReference type="Gene3D" id="1.10.132.90">
    <property type="match status" value="1"/>
</dbReference>
<protein>
    <recommendedName>
        <fullName evidence="2">DUF5610 domain-containing protein</fullName>
    </recommendedName>
</protein>
<dbReference type="RefSeq" id="WP_052493852.1">
    <property type="nucleotide sequence ID" value="NZ_JXQW01000062.1"/>
</dbReference>
<dbReference type="InterPro" id="IPR041651">
    <property type="entry name" value="DUF5610"/>
</dbReference>
<evidence type="ECO:0000256" key="1">
    <source>
        <dbReference type="SAM" id="MobiDB-lite"/>
    </source>
</evidence>
<feature type="domain" description="DUF5610" evidence="2">
    <location>
        <begin position="27"/>
        <end position="134"/>
    </location>
</feature>
<evidence type="ECO:0000313" key="3">
    <source>
        <dbReference type="EMBL" id="KIP96676.1"/>
    </source>
</evidence>
<name>A0A0D0KBJ9_9PSED</name>
<dbReference type="AlphaFoldDB" id="A0A0D0KBJ9"/>
<dbReference type="EMBL" id="JXQW01000062">
    <property type="protein sequence ID" value="KIP96676.1"/>
    <property type="molecule type" value="Genomic_DNA"/>
</dbReference>